<evidence type="ECO:0000256" key="1">
    <source>
        <dbReference type="SAM" id="MobiDB-lite"/>
    </source>
</evidence>
<accession>A0A024TRW2</accession>
<sequence>MRIGTLVTTVLVSVVALSSAQDRDRKSGNPKLKSSASFGNSGGNIKLCSDDCSSGSYAKLNLARLYEVDAMGQDASNKAENFNKADGVWSAPVSSSRDGVNTTTYTYSTVVAVGKPKDAKTAQFNMTAVVYDTNGTAWNGNQTVNVAAGAIKFSISLGPWPFLADTNKLRFGVRVETKSKNETTPKSKGEKHEGKRDPKNGKIDRMDLGDTMYLDSPAQAVVDGANVEIWSNVDASPDGAIVQWEFPHYTNTLYYDPVLGSTDPTVTDTGAAITTSVPSTTTSAPTTTTAPPATTVTAAPTTTPQPSATGAVTSSFAAMAAFSAATLAAIV</sequence>
<keyword evidence="2" id="KW-0732">Signal</keyword>
<dbReference type="EMBL" id="KI913975">
    <property type="protein sequence ID" value="ETV96763.1"/>
    <property type="molecule type" value="Genomic_DNA"/>
</dbReference>
<dbReference type="RefSeq" id="XP_008874540.1">
    <property type="nucleotide sequence ID" value="XM_008876318.1"/>
</dbReference>
<reference evidence="3" key="1">
    <citation type="submission" date="2013-12" db="EMBL/GenBank/DDBJ databases">
        <title>The Genome Sequence of Aphanomyces invadans NJM9701.</title>
        <authorList>
            <consortium name="The Broad Institute Genomics Platform"/>
            <person name="Russ C."/>
            <person name="Tyler B."/>
            <person name="van West P."/>
            <person name="Dieguez-Uribeondo J."/>
            <person name="Young S.K."/>
            <person name="Zeng Q."/>
            <person name="Gargeya S."/>
            <person name="Fitzgerald M."/>
            <person name="Abouelleil A."/>
            <person name="Alvarado L."/>
            <person name="Chapman S.B."/>
            <person name="Gainer-Dewar J."/>
            <person name="Goldberg J."/>
            <person name="Griggs A."/>
            <person name="Gujja S."/>
            <person name="Hansen M."/>
            <person name="Howarth C."/>
            <person name="Imamovic A."/>
            <person name="Ireland A."/>
            <person name="Larimer J."/>
            <person name="McCowan C."/>
            <person name="Murphy C."/>
            <person name="Pearson M."/>
            <person name="Poon T.W."/>
            <person name="Priest M."/>
            <person name="Roberts A."/>
            <person name="Saif S."/>
            <person name="Shea T."/>
            <person name="Sykes S."/>
            <person name="Wortman J."/>
            <person name="Nusbaum C."/>
            <person name="Birren B."/>
        </authorList>
    </citation>
    <scope>NUCLEOTIDE SEQUENCE [LARGE SCALE GENOMIC DNA]</scope>
    <source>
        <strain evidence="3">NJM9701</strain>
    </source>
</reference>
<feature type="chain" id="PRO_5001537668" description="Glycoside hydrolase 131 catalytic N-terminal domain-containing protein" evidence="2">
    <location>
        <begin position="21"/>
        <end position="331"/>
    </location>
</feature>
<feature type="region of interest" description="Disordered" evidence="1">
    <location>
        <begin position="176"/>
        <end position="208"/>
    </location>
</feature>
<organism evidence="3">
    <name type="scientific">Aphanomyces invadans</name>
    <dbReference type="NCBI Taxonomy" id="157072"/>
    <lineage>
        <taxon>Eukaryota</taxon>
        <taxon>Sar</taxon>
        <taxon>Stramenopiles</taxon>
        <taxon>Oomycota</taxon>
        <taxon>Saprolegniomycetes</taxon>
        <taxon>Saprolegniales</taxon>
        <taxon>Verrucalvaceae</taxon>
        <taxon>Aphanomyces</taxon>
    </lineage>
</organism>
<evidence type="ECO:0008006" key="4">
    <source>
        <dbReference type="Google" id="ProtNLM"/>
    </source>
</evidence>
<dbReference type="VEuPathDB" id="FungiDB:H310_10071"/>
<dbReference type="eggNOG" id="ENOG502SBX8">
    <property type="taxonomic scope" value="Eukaryota"/>
</dbReference>
<dbReference type="AlphaFoldDB" id="A0A024TRW2"/>
<evidence type="ECO:0000313" key="3">
    <source>
        <dbReference type="EMBL" id="ETV96763.1"/>
    </source>
</evidence>
<evidence type="ECO:0000256" key="2">
    <source>
        <dbReference type="SAM" id="SignalP"/>
    </source>
</evidence>
<name>A0A024TRW2_9STRA</name>
<proteinExistence type="predicted"/>
<feature type="signal peptide" evidence="2">
    <location>
        <begin position="1"/>
        <end position="20"/>
    </location>
</feature>
<feature type="region of interest" description="Disordered" evidence="1">
    <location>
        <begin position="275"/>
        <end position="308"/>
    </location>
</feature>
<dbReference type="GeneID" id="20087121"/>
<gene>
    <name evidence="3" type="ORF">H310_10071</name>
</gene>
<protein>
    <recommendedName>
        <fullName evidence="4">Glycoside hydrolase 131 catalytic N-terminal domain-containing protein</fullName>
    </recommendedName>
</protein>
<dbReference type="OrthoDB" id="167659at2759"/>